<accession>A0A4Q7ZBR1</accession>
<name>A0A4Q7ZBR1_9GAMM</name>
<dbReference type="PANTHER" id="PTHR45655">
    <property type="entry name" value="GUANYLATE CYCLASE SOLUBLE SUBUNIT BETA-2"/>
    <property type="match status" value="1"/>
</dbReference>
<keyword evidence="3" id="KW-1185">Reference proteome</keyword>
<dbReference type="EMBL" id="SHKX01000010">
    <property type="protein sequence ID" value="RZU48062.1"/>
    <property type="molecule type" value="Genomic_DNA"/>
</dbReference>
<evidence type="ECO:0000313" key="2">
    <source>
        <dbReference type="EMBL" id="RZU48062.1"/>
    </source>
</evidence>
<proteinExistence type="predicted"/>
<organism evidence="2 3">
    <name type="scientific">Fluviicoccus keumensis</name>
    <dbReference type="NCBI Taxonomy" id="1435465"/>
    <lineage>
        <taxon>Bacteria</taxon>
        <taxon>Pseudomonadati</taxon>
        <taxon>Pseudomonadota</taxon>
        <taxon>Gammaproteobacteria</taxon>
        <taxon>Moraxellales</taxon>
        <taxon>Moraxellaceae</taxon>
        <taxon>Fluviicoccus</taxon>
    </lineage>
</organism>
<evidence type="ECO:0000259" key="1">
    <source>
        <dbReference type="Pfam" id="PF07700"/>
    </source>
</evidence>
<reference evidence="2 3" key="1">
    <citation type="submission" date="2019-02" db="EMBL/GenBank/DDBJ databases">
        <title>Genomic Encyclopedia of Type Strains, Phase IV (KMG-IV): sequencing the most valuable type-strain genomes for metagenomic binning, comparative biology and taxonomic classification.</title>
        <authorList>
            <person name="Goeker M."/>
        </authorList>
    </citation>
    <scope>NUCLEOTIDE SEQUENCE [LARGE SCALE GENOMIC DNA]</scope>
    <source>
        <strain evidence="2 3">DSM 105135</strain>
    </source>
</reference>
<gene>
    <name evidence="2" type="ORF">EV700_1034</name>
</gene>
<comment type="caution">
    <text evidence="2">The sequence shown here is derived from an EMBL/GenBank/DDBJ whole genome shotgun (WGS) entry which is preliminary data.</text>
</comment>
<dbReference type="InterPro" id="IPR038158">
    <property type="entry name" value="H-NOX_domain_sf"/>
</dbReference>
<dbReference type="InterPro" id="IPR011644">
    <property type="entry name" value="Heme_NO-bd"/>
</dbReference>
<sequence length="183" mass="20606">MYGLVNNLLAGTLQRQYGDVVWREIAARLPFDASFFVSMKPYPDEWSYAMVGTACELTGDTPENLLRCVGHRWVSENSAGEYKDLFTINGPDIFTFLSNLNSMHAALGNQMPGLRPPSFLVQRDGEQVIRVRYYSTRAGLAPLVTGLLEGLCDFFGEPGTVSHIRQRADERDYDEFRIERTAA</sequence>
<dbReference type="OrthoDB" id="7266652at2"/>
<dbReference type="SUPFAM" id="SSF111126">
    <property type="entry name" value="Ligand-binding domain in the NO signalling and Golgi transport"/>
    <property type="match status" value="1"/>
</dbReference>
<dbReference type="Gene3D" id="3.90.1520.10">
    <property type="entry name" value="H-NOX domain"/>
    <property type="match status" value="1"/>
</dbReference>
<dbReference type="AlphaFoldDB" id="A0A4Q7ZBR1"/>
<dbReference type="Proteomes" id="UP000292423">
    <property type="component" value="Unassembled WGS sequence"/>
</dbReference>
<feature type="domain" description="Heme NO-binding" evidence="1">
    <location>
        <begin position="2"/>
        <end position="162"/>
    </location>
</feature>
<protein>
    <submittedName>
        <fullName evidence="2">Heme-NO-binding protein</fullName>
    </submittedName>
</protein>
<evidence type="ECO:0000313" key="3">
    <source>
        <dbReference type="Proteomes" id="UP000292423"/>
    </source>
</evidence>
<dbReference type="RefSeq" id="WP_130411351.1">
    <property type="nucleotide sequence ID" value="NZ_SHKX01000010.1"/>
</dbReference>
<dbReference type="InterPro" id="IPR024096">
    <property type="entry name" value="NO_sig/Golgi_transp_ligand-bd"/>
</dbReference>
<dbReference type="GO" id="GO:0020037">
    <property type="term" value="F:heme binding"/>
    <property type="evidence" value="ECO:0007669"/>
    <property type="project" value="InterPro"/>
</dbReference>
<dbReference type="PANTHER" id="PTHR45655:SF13">
    <property type="entry name" value="SOLUBLE GUANYLATE CYCLASE GCY-32-RELATED"/>
    <property type="match status" value="1"/>
</dbReference>
<dbReference type="Pfam" id="PF07700">
    <property type="entry name" value="HNOB"/>
    <property type="match status" value="1"/>
</dbReference>